<dbReference type="Proteomes" id="UP001162889">
    <property type="component" value="Unassembled WGS sequence"/>
</dbReference>
<keyword evidence="3 7" id="KW-0808">Transferase</keyword>
<keyword evidence="9" id="KW-1185">Reference proteome</keyword>
<evidence type="ECO:0000256" key="3">
    <source>
        <dbReference type="ARBA" id="ARBA00022679"/>
    </source>
</evidence>
<keyword evidence="4" id="KW-0663">Pyridoxal phosphate</keyword>
<comment type="cofactor">
    <cofactor evidence="1">
        <name>pyridoxal 5'-phosphate</name>
        <dbReference type="ChEBI" id="CHEBI:597326"/>
    </cofactor>
</comment>
<feature type="domain" description="Aminotransferase class I/classII large" evidence="5">
    <location>
        <begin position="58"/>
        <end position="417"/>
    </location>
</feature>
<dbReference type="GO" id="GO:1901605">
    <property type="term" value="P:alpha-amino acid metabolic process"/>
    <property type="evidence" value="ECO:0007669"/>
    <property type="project" value="TreeGrafter"/>
</dbReference>
<evidence type="ECO:0000313" key="9">
    <source>
        <dbReference type="Proteomes" id="UP001162889"/>
    </source>
</evidence>
<evidence type="ECO:0000313" key="7">
    <source>
        <dbReference type="EMBL" id="MCP2012694.1"/>
    </source>
</evidence>
<comment type="caution">
    <text evidence="6">The sequence shown here is derived from an EMBL/GenBank/DDBJ whole genome shotgun (WGS) entry which is preliminary data.</text>
</comment>
<dbReference type="EC" id="2.6.1.103" evidence="7"/>
<evidence type="ECO:0000313" key="6">
    <source>
        <dbReference type="EMBL" id="MBV6325517.1"/>
    </source>
</evidence>
<dbReference type="GO" id="GO:0030170">
    <property type="term" value="F:pyridoxal phosphate binding"/>
    <property type="evidence" value="ECO:0007669"/>
    <property type="project" value="InterPro"/>
</dbReference>
<reference evidence="6" key="1">
    <citation type="submission" date="2021-07" db="EMBL/GenBank/DDBJ databases">
        <title>Characterization of violacein-producing bacteria and related species.</title>
        <authorList>
            <person name="Wilson H.S."/>
            <person name="De Leon M.E."/>
        </authorList>
    </citation>
    <scope>NUCLEOTIDE SEQUENCE</scope>
    <source>
        <strain evidence="6">HSC-15S17</strain>
    </source>
</reference>
<dbReference type="EMBL" id="JALJZU010000026">
    <property type="protein sequence ID" value="MCP2012694.1"/>
    <property type="molecule type" value="Genomic_DNA"/>
</dbReference>
<accession>A0AA41HI05</accession>
<dbReference type="CDD" id="cd00609">
    <property type="entry name" value="AAT_like"/>
    <property type="match status" value="1"/>
</dbReference>
<dbReference type="PANTHER" id="PTHR42790:SF19">
    <property type="entry name" value="KYNURENINE_ALPHA-AMINOADIPATE AMINOTRANSFERASE, MITOCHONDRIAL"/>
    <property type="match status" value="1"/>
</dbReference>
<dbReference type="InterPro" id="IPR050859">
    <property type="entry name" value="Class-I_PLP-dep_aminotransf"/>
</dbReference>
<proteinExistence type="predicted"/>
<evidence type="ECO:0000256" key="4">
    <source>
        <dbReference type="ARBA" id="ARBA00022898"/>
    </source>
</evidence>
<evidence type="ECO:0000256" key="2">
    <source>
        <dbReference type="ARBA" id="ARBA00022576"/>
    </source>
</evidence>
<dbReference type="RefSeq" id="WP_217946412.1">
    <property type="nucleotide sequence ID" value="NZ_JAHTGR010000035.1"/>
</dbReference>
<sequence length="434" mass="47208">MSGVATTPAAADGSRLDVMNFLNEIAGQYPAAVSFASGRPAEQFFRLDEWLGRVPAYVRHEAQQRQCGVAEAFNTLAQYGRTNGIINGLIARQIALDEGIDCPAGQILVTGGCQEALDLLLTGLCRHEDDVVLVRSPCYIGLTGVADMNRIELAPFSCDDTAVAAALRQTVSAVEARGKRPRLLYLVPDFDNPTGAVLTRAVREELIAFCAARAIVIVEDNPYGMFRYEGERVPSMYALDRHGCVVYLGTYSKTICPALRVGYAAVPARMFGDAQAGKVLIDRLSQAKSFVSVNTSQLTQAVVGALLLSEDGSLSRLVAGPRELYRRNRDLMLAHLAATFADLRGQVGWNTPEGGFFLTLTLPFVFKRREAEICANDYGVLVMPLSFFALGDEEDCRVRLAFSNVTPELIADGVARLGRFVRDALRRPGFSSHS</sequence>
<gene>
    <name evidence="6" type="ORF">KVP70_31885</name>
    <name evidence="7" type="ORF">L1274_006465</name>
</gene>
<evidence type="ECO:0000259" key="5">
    <source>
        <dbReference type="Pfam" id="PF00155"/>
    </source>
</evidence>
<dbReference type="EMBL" id="JAHTGR010000035">
    <property type="protein sequence ID" value="MBV6325517.1"/>
    <property type="molecule type" value="Genomic_DNA"/>
</dbReference>
<reference evidence="7" key="2">
    <citation type="submission" date="2022-03" db="EMBL/GenBank/DDBJ databases">
        <title>Genome Encyclopedia of Bacteria and Archaea VI: Functional Genomics of Type Strains.</title>
        <authorList>
            <person name="Whitman W."/>
        </authorList>
    </citation>
    <scope>NUCLEOTIDE SEQUENCE</scope>
    <source>
        <strain evidence="7">HSC-15S17</strain>
    </source>
</reference>
<organism evidence="6 8">
    <name type="scientific">Duganella violaceipulchra</name>
    <dbReference type="NCBI Taxonomy" id="2849652"/>
    <lineage>
        <taxon>Bacteria</taxon>
        <taxon>Pseudomonadati</taxon>
        <taxon>Pseudomonadota</taxon>
        <taxon>Betaproteobacteria</taxon>
        <taxon>Burkholderiales</taxon>
        <taxon>Oxalobacteraceae</taxon>
        <taxon>Telluria group</taxon>
        <taxon>Duganella</taxon>
    </lineage>
</organism>
<dbReference type="InterPro" id="IPR004839">
    <property type="entry name" value="Aminotransferase_I/II_large"/>
</dbReference>
<protein>
    <submittedName>
        <fullName evidence="7">(S)-3,5-dihydroxyphenylglycine transaminase</fullName>
        <ecNumber evidence="7">2.6.1.103</ecNumber>
    </submittedName>
    <submittedName>
        <fullName evidence="6">PLP-dependent aminotransferase family protein</fullName>
    </submittedName>
</protein>
<evidence type="ECO:0000313" key="8">
    <source>
        <dbReference type="Proteomes" id="UP001155901"/>
    </source>
</evidence>
<dbReference type="AlphaFoldDB" id="A0AA41HI05"/>
<dbReference type="GO" id="GO:0008483">
    <property type="term" value="F:transaminase activity"/>
    <property type="evidence" value="ECO:0007669"/>
    <property type="project" value="UniProtKB-KW"/>
</dbReference>
<dbReference type="PANTHER" id="PTHR42790">
    <property type="entry name" value="AMINOTRANSFERASE"/>
    <property type="match status" value="1"/>
</dbReference>
<dbReference type="Proteomes" id="UP001155901">
    <property type="component" value="Unassembled WGS sequence"/>
</dbReference>
<evidence type="ECO:0000256" key="1">
    <source>
        <dbReference type="ARBA" id="ARBA00001933"/>
    </source>
</evidence>
<keyword evidence="2 6" id="KW-0032">Aminotransferase</keyword>
<dbReference type="Pfam" id="PF00155">
    <property type="entry name" value="Aminotran_1_2"/>
    <property type="match status" value="1"/>
</dbReference>
<name>A0AA41HI05_9BURK</name>